<accession>A0ABT7SSH3</accession>
<evidence type="ECO:0000256" key="3">
    <source>
        <dbReference type="ARBA" id="ARBA00022840"/>
    </source>
</evidence>
<keyword evidence="2" id="KW-0547">Nucleotide-binding</keyword>
<sequence>MNQQKRIRLGDLLVQHELITNDQLMEALAEQRKSGRKLGATLIEMQLVSEAQLLQLLSEHLKVPLIDIDQYRVDPNAVRLLPEIQARRYRALVLEDKGDHLLVAMSDPADLAAIDSLNELLAKPVKVAVVSEGQLFGAYDNFYRKTEEIASFAQELAEEYDTDDEFDLTGDLEEGNDTAVAKLLQSIFEDAVQAKASDIHIEPDENQLRIRQRVDGVLQETVIKEKNIAAALVLRLKLMAGLDISEKRLPQDGRTQVRIKGHRIDVRLSTMPIQAGESVVMRLLDQSAGVLTLDQTGMPNTILARFRTLLKRPHGMILVTGPTGSGKTTTLYGALSELNQAAKKIITVEDPVEYRLPRINQVQVNNKIDLSFSSILRTTLRQDPDIIMVGEMRDHETVEIGLRGALTGHLVLSTLHTNDAISSAIRLLDMGAPGYLVATSLRAIVAQRLVRRVCDNCSVDYQPDEDELFWLNHIEESAGEITFKRGLGCQKCNQTGYRGRVGVFELLEMNEQMMTALKTNDTESFSQAARESKGYRPLAHTALTYAKMGVTTVEEVLKLVEIVAERDIDYQLDETSHLEQIQAPQEVKSQSLGNTAEPTQGLGGGLSLEDIPDG</sequence>
<dbReference type="Pfam" id="PF05157">
    <property type="entry name" value="MshEN"/>
    <property type="match status" value="1"/>
</dbReference>
<dbReference type="SUPFAM" id="SSF52540">
    <property type="entry name" value="P-loop containing nucleoside triphosphate hydrolases"/>
    <property type="match status" value="1"/>
</dbReference>
<dbReference type="PANTHER" id="PTHR30258:SF29">
    <property type="entry name" value="MSHA PILUS ASSEMBLY ATPASE MSHE"/>
    <property type="match status" value="1"/>
</dbReference>
<dbReference type="RefSeq" id="WP_289363051.1">
    <property type="nucleotide sequence ID" value="NZ_JAUCBP010000001.1"/>
</dbReference>
<dbReference type="InterPro" id="IPR001482">
    <property type="entry name" value="T2SS/T4SS_dom"/>
</dbReference>
<dbReference type="Gene3D" id="3.40.50.300">
    <property type="entry name" value="P-loop containing nucleotide triphosphate hydrolases"/>
    <property type="match status" value="1"/>
</dbReference>
<evidence type="ECO:0000256" key="2">
    <source>
        <dbReference type="ARBA" id="ARBA00022741"/>
    </source>
</evidence>
<dbReference type="EMBL" id="JAUCBP010000001">
    <property type="protein sequence ID" value="MDM7859143.1"/>
    <property type="molecule type" value="Genomic_DNA"/>
</dbReference>
<comment type="similarity">
    <text evidence="1">Belongs to the GSP E family.</text>
</comment>
<organism evidence="6 7">
    <name type="scientific">Alteromonas arenosi</name>
    <dbReference type="NCBI Taxonomy" id="3055817"/>
    <lineage>
        <taxon>Bacteria</taxon>
        <taxon>Pseudomonadati</taxon>
        <taxon>Pseudomonadota</taxon>
        <taxon>Gammaproteobacteria</taxon>
        <taxon>Alteromonadales</taxon>
        <taxon>Alteromonadaceae</taxon>
        <taxon>Alteromonas/Salinimonas group</taxon>
        <taxon>Alteromonas</taxon>
    </lineage>
</organism>
<evidence type="ECO:0000256" key="4">
    <source>
        <dbReference type="SAM" id="MobiDB-lite"/>
    </source>
</evidence>
<feature type="domain" description="Bacterial type II secretion system protein E" evidence="5">
    <location>
        <begin position="380"/>
        <end position="394"/>
    </location>
</feature>
<evidence type="ECO:0000313" key="6">
    <source>
        <dbReference type="EMBL" id="MDM7859143.1"/>
    </source>
</evidence>
<gene>
    <name evidence="6" type="ORF">QTP81_00815</name>
</gene>
<dbReference type="InterPro" id="IPR007831">
    <property type="entry name" value="T2SS_GspE_N"/>
</dbReference>
<keyword evidence="7" id="KW-1185">Reference proteome</keyword>
<dbReference type="PROSITE" id="PS00662">
    <property type="entry name" value="T2SP_E"/>
    <property type="match status" value="1"/>
</dbReference>
<dbReference type="Gene3D" id="3.30.450.90">
    <property type="match status" value="1"/>
</dbReference>
<dbReference type="InterPro" id="IPR037257">
    <property type="entry name" value="T2SS_E_N_sf"/>
</dbReference>
<name>A0ABT7SSH3_9ALTE</name>
<protein>
    <submittedName>
        <fullName evidence="6">ATPase, T2SS/T4P/T4SS family</fullName>
    </submittedName>
</protein>
<dbReference type="PANTHER" id="PTHR30258">
    <property type="entry name" value="TYPE II SECRETION SYSTEM PROTEIN GSPE-RELATED"/>
    <property type="match status" value="1"/>
</dbReference>
<feature type="compositionally biased region" description="Polar residues" evidence="4">
    <location>
        <begin position="584"/>
        <end position="598"/>
    </location>
</feature>
<dbReference type="InterPro" id="IPR027417">
    <property type="entry name" value="P-loop_NTPase"/>
</dbReference>
<proteinExistence type="inferred from homology"/>
<dbReference type="Pfam" id="PF00437">
    <property type="entry name" value="T2SSE"/>
    <property type="match status" value="1"/>
</dbReference>
<dbReference type="SUPFAM" id="SSF160246">
    <property type="entry name" value="EspE N-terminal domain-like"/>
    <property type="match status" value="1"/>
</dbReference>
<comment type="caution">
    <text evidence="6">The sequence shown here is derived from an EMBL/GenBank/DDBJ whole genome shotgun (WGS) entry which is preliminary data.</text>
</comment>
<evidence type="ECO:0000259" key="5">
    <source>
        <dbReference type="PROSITE" id="PS00662"/>
    </source>
</evidence>
<evidence type="ECO:0000256" key="1">
    <source>
        <dbReference type="ARBA" id="ARBA00006611"/>
    </source>
</evidence>
<dbReference type="SMART" id="SM00382">
    <property type="entry name" value="AAA"/>
    <property type="match status" value="1"/>
</dbReference>
<dbReference type="Proteomes" id="UP001234343">
    <property type="component" value="Unassembled WGS sequence"/>
</dbReference>
<dbReference type="InterPro" id="IPR003593">
    <property type="entry name" value="AAA+_ATPase"/>
</dbReference>
<keyword evidence="3" id="KW-0067">ATP-binding</keyword>
<reference evidence="6 7" key="1">
    <citation type="submission" date="2023-06" db="EMBL/GenBank/DDBJ databases">
        <title>Alteromonas sp. ASW11-36 isolated from intertidal sand.</title>
        <authorList>
            <person name="Li Y."/>
        </authorList>
    </citation>
    <scope>NUCLEOTIDE SEQUENCE [LARGE SCALE GENOMIC DNA]</scope>
    <source>
        <strain evidence="6 7">ASW11-36</strain>
    </source>
</reference>
<evidence type="ECO:0000313" key="7">
    <source>
        <dbReference type="Proteomes" id="UP001234343"/>
    </source>
</evidence>
<dbReference type="Gene3D" id="3.30.300.160">
    <property type="entry name" value="Type II secretion system, protein E, N-terminal domain"/>
    <property type="match status" value="1"/>
</dbReference>
<feature type="region of interest" description="Disordered" evidence="4">
    <location>
        <begin position="584"/>
        <end position="614"/>
    </location>
</feature>
<dbReference type="CDD" id="cd01129">
    <property type="entry name" value="PulE-GspE-like"/>
    <property type="match status" value="1"/>
</dbReference>